<dbReference type="GO" id="GO:0003677">
    <property type="term" value="F:DNA binding"/>
    <property type="evidence" value="ECO:0007669"/>
    <property type="project" value="UniProtKB-UniRule"/>
</dbReference>
<organism evidence="7 8">
    <name type="scientific">Popillia japonica</name>
    <name type="common">Japanese beetle</name>
    <dbReference type="NCBI Taxonomy" id="7064"/>
    <lineage>
        <taxon>Eukaryota</taxon>
        <taxon>Metazoa</taxon>
        <taxon>Ecdysozoa</taxon>
        <taxon>Arthropoda</taxon>
        <taxon>Hexapoda</taxon>
        <taxon>Insecta</taxon>
        <taxon>Pterygota</taxon>
        <taxon>Neoptera</taxon>
        <taxon>Endopterygota</taxon>
        <taxon>Coleoptera</taxon>
        <taxon>Polyphaga</taxon>
        <taxon>Scarabaeiformia</taxon>
        <taxon>Scarabaeidae</taxon>
        <taxon>Rutelinae</taxon>
        <taxon>Popillia</taxon>
    </lineage>
</organism>
<reference evidence="7 8" key="1">
    <citation type="journal article" date="2024" name="BMC Genomics">
        <title>De novo assembly and annotation of Popillia japonica's genome with initial clues to its potential as an invasive pest.</title>
        <authorList>
            <person name="Cucini C."/>
            <person name="Boschi S."/>
            <person name="Funari R."/>
            <person name="Cardaioli E."/>
            <person name="Iannotti N."/>
            <person name="Marturano G."/>
            <person name="Paoli F."/>
            <person name="Bruttini M."/>
            <person name="Carapelli A."/>
            <person name="Frati F."/>
            <person name="Nardi F."/>
        </authorList>
    </citation>
    <scope>NUCLEOTIDE SEQUENCE [LARGE SCALE GENOMIC DNA]</scope>
    <source>
        <strain evidence="7">DMR45628</strain>
    </source>
</reference>
<proteinExistence type="predicted"/>
<dbReference type="AlphaFoldDB" id="A0AAW1HSZ1"/>
<evidence type="ECO:0000256" key="4">
    <source>
        <dbReference type="ARBA" id="ARBA00023125"/>
    </source>
</evidence>
<keyword evidence="4 5" id="KW-0238">DNA-binding</keyword>
<evidence type="ECO:0000259" key="6">
    <source>
        <dbReference type="PROSITE" id="PS50950"/>
    </source>
</evidence>
<dbReference type="PROSITE" id="PS50950">
    <property type="entry name" value="ZF_THAP"/>
    <property type="match status" value="1"/>
</dbReference>
<dbReference type="EMBL" id="JASPKY010000978">
    <property type="protein sequence ID" value="KAK9679776.1"/>
    <property type="molecule type" value="Genomic_DNA"/>
</dbReference>
<evidence type="ECO:0000256" key="2">
    <source>
        <dbReference type="ARBA" id="ARBA00022771"/>
    </source>
</evidence>
<keyword evidence="3" id="KW-0862">Zinc</keyword>
<protein>
    <recommendedName>
        <fullName evidence="6">THAP-type domain-containing protein</fullName>
    </recommendedName>
</protein>
<evidence type="ECO:0000256" key="3">
    <source>
        <dbReference type="ARBA" id="ARBA00022833"/>
    </source>
</evidence>
<accession>A0AAW1HSZ1</accession>
<keyword evidence="2 5" id="KW-0863">Zinc-finger</keyword>
<keyword evidence="8" id="KW-1185">Reference proteome</keyword>
<dbReference type="InterPro" id="IPR006612">
    <property type="entry name" value="THAP_Znf"/>
</dbReference>
<sequence>MVVCSQHFTESDFTPATNLRRRLKKKSIPTQKIPKIPHPTKQAVIDRSKRHWLQKCTLNMMEETSTNAEAHDEKPPLLTTKTGTLIPFFAPLSHIFYEEKATETEFNQSFELPQILNTDSKKIQSTIRTQ</sequence>
<feature type="domain" description="THAP-type" evidence="6">
    <location>
        <begin position="1"/>
        <end position="32"/>
    </location>
</feature>
<evidence type="ECO:0000256" key="1">
    <source>
        <dbReference type="ARBA" id="ARBA00022723"/>
    </source>
</evidence>
<evidence type="ECO:0000256" key="5">
    <source>
        <dbReference type="PROSITE-ProRule" id="PRU00309"/>
    </source>
</evidence>
<evidence type="ECO:0000313" key="8">
    <source>
        <dbReference type="Proteomes" id="UP001458880"/>
    </source>
</evidence>
<name>A0AAW1HSZ1_POPJA</name>
<dbReference type="Proteomes" id="UP001458880">
    <property type="component" value="Unassembled WGS sequence"/>
</dbReference>
<keyword evidence="1" id="KW-0479">Metal-binding</keyword>
<comment type="caution">
    <text evidence="7">The sequence shown here is derived from an EMBL/GenBank/DDBJ whole genome shotgun (WGS) entry which is preliminary data.</text>
</comment>
<gene>
    <name evidence="7" type="ORF">QE152_g39733</name>
</gene>
<evidence type="ECO:0000313" key="7">
    <source>
        <dbReference type="EMBL" id="KAK9679776.1"/>
    </source>
</evidence>
<dbReference type="GO" id="GO:0008270">
    <property type="term" value="F:zinc ion binding"/>
    <property type="evidence" value="ECO:0007669"/>
    <property type="project" value="UniProtKB-KW"/>
</dbReference>